<accession>A0A835JDU6</accession>
<evidence type="ECO:0000256" key="1">
    <source>
        <dbReference type="SAM" id="Coils"/>
    </source>
</evidence>
<feature type="compositionally biased region" description="Basic and acidic residues" evidence="2">
    <location>
        <begin position="313"/>
        <end position="331"/>
    </location>
</feature>
<organism evidence="3 4">
    <name type="scientific">Salix dunnii</name>
    <dbReference type="NCBI Taxonomy" id="1413687"/>
    <lineage>
        <taxon>Eukaryota</taxon>
        <taxon>Viridiplantae</taxon>
        <taxon>Streptophyta</taxon>
        <taxon>Embryophyta</taxon>
        <taxon>Tracheophyta</taxon>
        <taxon>Spermatophyta</taxon>
        <taxon>Magnoliopsida</taxon>
        <taxon>eudicotyledons</taxon>
        <taxon>Gunneridae</taxon>
        <taxon>Pentapetalae</taxon>
        <taxon>rosids</taxon>
        <taxon>fabids</taxon>
        <taxon>Malpighiales</taxon>
        <taxon>Salicaceae</taxon>
        <taxon>Saliceae</taxon>
        <taxon>Salix</taxon>
    </lineage>
</organism>
<feature type="compositionally biased region" description="Basic and acidic residues" evidence="2">
    <location>
        <begin position="98"/>
        <end position="107"/>
    </location>
</feature>
<feature type="region of interest" description="Disordered" evidence="2">
    <location>
        <begin position="313"/>
        <end position="339"/>
    </location>
</feature>
<name>A0A835JDU6_9ROSI</name>
<dbReference type="OrthoDB" id="856275at2759"/>
<comment type="caution">
    <text evidence="3">The sequence shown here is derived from an EMBL/GenBank/DDBJ whole genome shotgun (WGS) entry which is preliminary data.</text>
</comment>
<dbReference type="EMBL" id="JADGMS010000014">
    <property type="protein sequence ID" value="KAF9668700.1"/>
    <property type="molecule type" value="Genomic_DNA"/>
</dbReference>
<keyword evidence="4" id="KW-1185">Reference proteome</keyword>
<evidence type="ECO:0000313" key="4">
    <source>
        <dbReference type="Proteomes" id="UP000657918"/>
    </source>
</evidence>
<dbReference type="Proteomes" id="UP000657918">
    <property type="component" value="Unassembled WGS sequence"/>
</dbReference>
<dbReference type="AlphaFoldDB" id="A0A835JDU6"/>
<feature type="compositionally biased region" description="Basic and acidic residues" evidence="2">
    <location>
        <begin position="148"/>
        <end position="175"/>
    </location>
</feature>
<keyword evidence="1" id="KW-0175">Coiled coil</keyword>
<reference evidence="3 4" key="1">
    <citation type="submission" date="2020-10" db="EMBL/GenBank/DDBJ databases">
        <title>Plant Genome Project.</title>
        <authorList>
            <person name="Zhang R.-G."/>
        </authorList>
    </citation>
    <scope>NUCLEOTIDE SEQUENCE [LARGE SCALE GENOMIC DNA]</scope>
    <source>
        <strain evidence="3">FAFU-HL-1</strain>
        <tissue evidence="3">Leaf</tissue>
    </source>
</reference>
<sequence length="474" mass="53400">MIIKKISRLRKEKKRAAAEMLGFNLYQFKMHNPGVIQTLQLQSFSGGVASMIDRLTSCKKRDKSISSKLSKMTETLWCRYRAMSPRSLHLYFRSSKQAMEDNRKEVDPSGQELIEDEQSGESVRPLVADQNVNPSADEIRKAKKRAADKKYHDGQKVDEQNDPVPSRKIEDMERQSKKMRADYDELKGLHFYITGKLEQALADMEQIKEGYWSLQKVVKQQEALINMLQTPLVPGTTGFETGQLGLPVVHHQPGGPVIPESLPLLRQGGLPYPPLSGGGLTPGADLFGSHGLNYTSSPGAAMVSETLRDMNMHGDNKQLDDEERESKENGRFFKPVNTGDQNNQIVLPLAADHNDQVVQPLAADHNDQVVQPSAAEIKRAKKRARRMEYLDGKKVQQKIEDAERQMEYMKADFAGSEKELACLIGKLDQKQKDLERSTGALRLLQQKVEQQNTMINMLQQVLKGLDCKTNTLND</sequence>
<proteinExistence type="predicted"/>
<evidence type="ECO:0000256" key="2">
    <source>
        <dbReference type="SAM" id="MobiDB-lite"/>
    </source>
</evidence>
<feature type="region of interest" description="Disordered" evidence="2">
    <location>
        <begin position="97"/>
        <end position="175"/>
    </location>
</feature>
<feature type="coiled-coil region" evidence="1">
    <location>
        <begin position="392"/>
        <end position="461"/>
    </location>
</feature>
<evidence type="ECO:0000313" key="3">
    <source>
        <dbReference type="EMBL" id="KAF9668700.1"/>
    </source>
</evidence>
<protein>
    <submittedName>
        <fullName evidence="3">Uncharacterized protein</fullName>
    </submittedName>
</protein>
<gene>
    <name evidence="3" type="ORF">SADUNF_Sadunf14G0030800</name>
</gene>